<dbReference type="GO" id="GO:0002937">
    <property type="term" value="P:tRNA 4-thiouridine biosynthesis"/>
    <property type="evidence" value="ECO:0007669"/>
    <property type="project" value="TreeGrafter"/>
</dbReference>
<dbReference type="InterPro" id="IPR020536">
    <property type="entry name" value="ThiI_AANH"/>
</dbReference>
<evidence type="ECO:0000256" key="9">
    <source>
        <dbReference type="ARBA" id="ARBA00022977"/>
    </source>
</evidence>
<keyword evidence="3 19" id="KW-0963">Cytoplasm</keyword>
<name>A0A5D4M7P2_9BACI</name>
<dbReference type="GO" id="GO:0000049">
    <property type="term" value="F:tRNA binding"/>
    <property type="evidence" value="ECO:0007669"/>
    <property type="project" value="UniProtKB-UniRule"/>
</dbReference>
<feature type="binding site" evidence="19">
    <location>
        <begin position="183"/>
        <end position="184"/>
    </location>
    <ligand>
        <name>ATP</name>
        <dbReference type="ChEBI" id="CHEBI:30616"/>
    </ligand>
</feature>
<evidence type="ECO:0000256" key="3">
    <source>
        <dbReference type="ARBA" id="ARBA00022490"/>
    </source>
</evidence>
<evidence type="ECO:0000256" key="15">
    <source>
        <dbReference type="ARBA" id="ARBA00071867"/>
    </source>
</evidence>
<evidence type="ECO:0000256" key="16">
    <source>
        <dbReference type="ARBA" id="ARBA00075337"/>
    </source>
</evidence>
<dbReference type="SUPFAM" id="SSF52402">
    <property type="entry name" value="Adenine nucleotide alpha hydrolases-like"/>
    <property type="match status" value="1"/>
</dbReference>
<dbReference type="Gene3D" id="3.40.50.620">
    <property type="entry name" value="HUPs"/>
    <property type="match status" value="1"/>
</dbReference>
<dbReference type="FunFam" id="3.40.50.620:FF:000053">
    <property type="entry name" value="Probable tRNA sulfurtransferase"/>
    <property type="match status" value="1"/>
</dbReference>
<dbReference type="EMBL" id="VTEG01000015">
    <property type="protein sequence ID" value="TYR97934.1"/>
    <property type="molecule type" value="Genomic_DNA"/>
</dbReference>
<keyword evidence="9 19" id="KW-0784">Thiamine biosynthesis</keyword>
<evidence type="ECO:0000256" key="10">
    <source>
        <dbReference type="ARBA" id="ARBA00050570"/>
    </source>
</evidence>
<dbReference type="NCBIfam" id="TIGR00342">
    <property type="entry name" value="tRNA uracil 4-sulfurtransferase ThiI"/>
    <property type="match status" value="1"/>
</dbReference>
<dbReference type="GO" id="GO:0052837">
    <property type="term" value="P:thiazole biosynthetic process"/>
    <property type="evidence" value="ECO:0007669"/>
    <property type="project" value="TreeGrafter"/>
</dbReference>
<evidence type="ECO:0000256" key="14">
    <source>
        <dbReference type="ARBA" id="ARBA00066827"/>
    </source>
</evidence>
<evidence type="ECO:0000256" key="13">
    <source>
        <dbReference type="ARBA" id="ARBA00061472"/>
    </source>
</evidence>
<dbReference type="CDD" id="cd01712">
    <property type="entry name" value="PPase_ThiI"/>
    <property type="match status" value="1"/>
</dbReference>
<dbReference type="RefSeq" id="WP_113928418.1">
    <property type="nucleotide sequence ID" value="NZ_VTEG01000015.1"/>
</dbReference>
<feature type="binding site" evidence="19">
    <location>
        <position position="296"/>
    </location>
    <ligand>
        <name>ATP</name>
        <dbReference type="ChEBI" id="CHEBI:30616"/>
    </ligand>
</feature>
<evidence type="ECO:0000256" key="4">
    <source>
        <dbReference type="ARBA" id="ARBA00022555"/>
    </source>
</evidence>
<dbReference type="InterPro" id="IPR049961">
    <property type="entry name" value="ThiI_N"/>
</dbReference>
<dbReference type="PANTHER" id="PTHR43209">
    <property type="entry name" value="TRNA SULFURTRANSFERASE"/>
    <property type="match status" value="1"/>
</dbReference>
<feature type="binding site" evidence="19">
    <location>
        <position position="287"/>
    </location>
    <ligand>
        <name>ATP</name>
        <dbReference type="ChEBI" id="CHEBI:30616"/>
    </ligand>
</feature>
<evidence type="ECO:0000256" key="12">
    <source>
        <dbReference type="ARBA" id="ARBA00058382"/>
    </source>
</evidence>
<comment type="subcellular location">
    <subcellularLocation>
        <location evidence="1 19">Cytoplasm</location>
    </subcellularLocation>
</comment>
<evidence type="ECO:0000313" key="21">
    <source>
        <dbReference type="EMBL" id="TYR97934.1"/>
    </source>
</evidence>
<dbReference type="Pfam" id="PF02568">
    <property type="entry name" value="ThiI"/>
    <property type="match status" value="1"/>
</dbReference>
<dbReference type="GO" id="GO:0005524">
    <property type="term" value="F:ATP binding"/>
    <property type="evidence" value="ECO:0007669"/>
    <property type="project" value="UniProtKB-UniRule"/>
</dbReference>
<dbReference type="Proteomes" id="UP000325182">
    <property type="component" value="Unassembled WGS sequence"/>
</dbReference>
<protein>
    <recommendedName>
        <fullName evidence="15 19">Probable tRNA sulfurtransferase</fullName>
        <ecNumber evidence="14 19">2.8.1.4</ecNumber>
    </recommendedName>
    <alternativeName>
        <fullName evidence="16 19">Sulfur carrier protein ThiS sulfurtransferase</fullName>
    </alternativeName>
    <alternativeName>
        <fullName evidence="17 19">Thiamine biosynthesis protein ThiI</fullName>
    </alternativeName>
    <alternativeName>
        <fullName evidence="18 19">tRNA 4-thiouridine synthase</fullName>
    </alternativeName>
</protein>
<dbReference type="Pfam" id="PF22025">
    <property type="entry name" value="ThiI_fer"/>
    <property type="match status" value="1"/>
</dbReference>
<dbReference type="InterPro" id="IPR054173">
    <property type="entry name" value="ThiI_fer"/>
</dbReference>
<evidence type="ECO:0000259" key="20">
    <source>
        <dbReference type="PROSITE" id="PS51165"/>
    </source>
</evidence>
<dbReference type="InterPro" id="IPR049962">
    <property type="entry name" value="THUMP_ThiI"/>
</dbReference>
<accession>A0A5D4M7P2</accession>
<keyword evidence="5 19" id="KW-0808">Transferase</keyword>
<dbReference type="GO" id="GO:0009229">
    <property type="term" value="P:thiamine diphosphate biosynthetic process"/>
    <property type="evidence" value="ECO:0007669"/>
    <property type="project" value="UniProtKB-UniRule"/>
</dbReference>
<evidence type="ECO:0000256" key="6">
    <source>
        <dbReference type="ARBA" id="ARBA00022741"/>
    </source>
</evidence>
<comment type="catalytic activity">
    <reaction evidence="10 19">
        <text>[ThiI sulfur-carrier protein]-S-sulfanyl-L-cysteine + a uridine in tRNA + 2 reduced [2Fe-2S]-[ferredoxin] + ATP + H(+) = [ThiI sulfur-carrier protein]-L-cysteine + a 4-thiouridine in tRNA + 2 oxidized [2Fe-2S]-[ferredoxin] + AMP + diphosphate</text>
        <dbReference type="Rhea" id="RHEA:24176"/>
        <dbReference type="Rhea" id="RHEA-COMP:10000"/>
        <dbReference type="Rhea" id="RHEA-COMP:10001"/>
        <dbReference type="Rhea" id="RHEA-COMP:13337"/>
        <dbReference type="Rhea" id="RHEA-COMP:13338"/>
        <dbReference type="Rhea" id="RHEA-COMP:13339"/>
        <dbReference type="Rhea" id="RHEA-COMP:13340"/>
        <dbReference type="ChEBI" id="CHEBI:15378"/>
        <dbReference type="ChEBI" id="CHEBI:29950"/>
        <dbReference type="ChEBI" id="CHEBI:30616"/>
        <dbReference type="ChEBI" id="CHEBI:33019"/>
        <dbReference type="ChEBI" id="CHEBI:33737"/>
        <dbReference type="ChEBI" id="CHEBI:33738"/>
        <dbReference type="ChEBI" id="CHEBI:61963"/>
        <dbReference type="ChEBI" id="CHEBI:65315"/>
        <dbReference type="ChEBI" id="CHEBI:136798"/>
        <dbReference type="ChEBI" id="CHEBI:456215"/>
        <dbReference type="EC" id="2.8.1.4"/>
    </reaction>
</comment>
<proteinExistence type="inferred from homology"/>
<evidence type="ECO:0000256" key="7">
    <source>
        <dbReference type="ARBA" id="ARBA00022840"/>
    </source>
</evidence>
<dbReference type="SUPFAM" id="SSF143437">
    <property type="entry name" value="THUMP domain-like"/>
    <property type="match status" value="1"/>
</dbReference>
<dbReference type="GO" id="GO:0009228">
    <property type="term" value="P:thiamine biosynthetic process"/>
    <property type="evidence" value="ECO:0007669"/>
    <property type="project" value="UniProtKB-KW"/>
</dbReference>
<organism evidence="21 22">
    <name type="scientific">Rossellomorea vietnamensis</name>
    <dbReference type="NCBI Taxonomy" id="218284"/>
    <lineage>
        <taxon>Bacteria</taxon>
        <taxon>Bacillati</taxon>
        <taxon>Bacillota</taxon>
        <taxon>Bacilli</taxon>
        <taxon>Bacillales</taxon>
        <taxon>Bacillaceae</taxon>
        <taxon>Rossellomorea</taxon>
    </lineage>
</organism>
<dbReference type="UniPathway" id="UPA00060"/>
<evidence type="ECO:0000313" key="22">
    <source>
        <dbReference type="Proteomes" id="UP000325182"/>
    </source>
</evidence>
<dbReference type="InterPro" id="IPR003720">
    <property type="entry name" value="tRNA_STrfase"/>
</dbReference>
<sequence length="403" mass="44957">MIYDQILVRYGEISTKGRNRKAFTKKLRENILMTLKELPNIKISATRDRLHIYLNGESGEVALERLANVFGIQSYSPVVKTDRDMEEINDAALNLIQKSFSEGQTFKVSARRADKTFELDTNEINYAVGSHVLKNTEGLTVNVKNPDIKLNVEIRKEGAYLSSEIYPGAAGMPAGASGKAMLMLSGGLDSPVAGYLTMKRGVEIEAVHFHSPPFTSERAKQKVIDLAKSLSAFSGSIKLHVVPFTEIQQTVHNQVPENYTMTSTRRMMLRITEKLREQHEGLGIVTGESLGQVASQTLESMLAINEVTSTPVLRPLIAMDKLDIINIAKEIGTHDISILPYEDCCTVFTPPAPKTKPKREKIQYYESFVDFETLIDKAVEETETLIIEGGELQTDQDEFNELL</sequence>
<evidence type="ECO:0000256" key="11">
    <source>
        <dbReference type="ARBA" id="ARBA00052330"/>
    </source>
</evidence>
<evidence type="ECO:0000256" key="2">
    <source>
        <dbReference type="ARBA" id="ARBA00004948"/>
    </source>
</evidence>
<keyword evidence="6 19" id="KW-0547">Nucleotide-binding</keyword>
<dbReference type="EC" id="2.8.1.4" evidence="14 19"/>
<dbReference type="GO" id="GO:0004810">
    <property type="term" value="F:CCA tRNA nucleotidyltransferase activity"/>
    <property type="evidence" value="ECO:0007669"/>
    <property type="project" value="InterPro"/>
</dbReference>
<dbReference type="GO" id="GO:0140741">
    <property type="term" value="F:tRNA-uracil-4 sulfurtransferase activity"/>
    <property type="evidence" value="ECO:0007669"/>
    <property type="project" value="UniProtKB-EC"/>
</dbReference>
<evidence type="ECO:0000256" key="18">
    <source>
        <dbReference type="ARBA" id="ARBA00080570"/>
    </source>
</evidence>
<dbReference type="PROSITE" id="PS51165">
    <property type="entry name" value="THUMP"/>
    <property type="match status" value="1"/>
</dbReference>
<evidence type="ECO:0000256" key="19">
    <source>
        <dbReference type="HAMAP-Rule" id="MF_00021"/>
    </source>
</evidence>
<evidence type="ECO:0000256" key="17">
    <source>
        <dbReference type="ARBA" id="ARBA00077849"/>
    </source>
</evidence>
<dbReference type="Gene3D" id="3.30.2130.30">
    <property type="match status" value="1"/>
</dbReference>
<dbReference type="CDD" id="cd11716">
    <property type="entry name" value="THUMP_ThiI"/>
    <property type="match status" value="1"/>
</dbReference>
<dbReference type="Pfam" id="PF02926">
    <property type="entry name" value="THUMP"/>
    <property type="match status" value="1"/>
</dbReference>
<evidence type="ECO:0000256" key="8">
    <source>
        <dbReference type="ARBA" id="ARBA00022884"/>
    </source>
</evidence>
<dbReference type="GO" id="GO:0005829">
    <property type="term" value="C:cytosol"/>
    <property type="evidence" value="ECO:0007669"/>
    <property type="project" value="TreeGrafter"/>
</dbReference>
<comment type="catalytic activity">
    <reaction evidence="11 19">
        <text>[ThiS sulfur-carrier protein]-C-terminal Gly-Gly-AMP + S-sulfanyl-L-cysteinyl-[cysteine desulfurase] + AH2 = [ThiS sulfur-carrier protein]-C-terminal-Gly-aminoethanethioate + L-cysteinyl-[cysteine desulfurase] + A + AMP + 2 H(+)</text>
        <dbReference type="Rhea" id="RHEA:43340"/>
        <dbReference type="Rhea" id="RHEA-COMP:12157"/>
        <dbReference type="Rhea" id="RHEA-COMP:12158"/>
        <dbReference type="Rhea" id="RHEA-COMP:12910"/>
        <dbReference type="Rhea" id="RHEA-COMP:19908"/>
        <dbReference type="ChEBI" id="CHEBI:13193"/>
        <dbReference type="ChEBI" id="CHEBI:15378"/>
        <dbReference type="ChEBI" id="CHEBI:17499"/>
        <dbReference type="ChEBI" id="CHEBI:29950"/>
        <dbReference type="ChEBI" id="CHEBI:61963"/>
        <dbReference type="ChEBI" id="CHEBI:90618"/>
        <dbReference type="ChEBI" id="CHEBI:232372"/>
        <dbReference type="ChEBI" id="CHEBI:456215"/>
    </reaction>
</comment>
<evidence type="ECO:0000256" key="5">
    <source>
        <dbReference type="ARBA" id="ARBA00022679"/>
    </source>
</evidence>
<dbReference type="SMART" id="SM00981">
    <property type="entry name" value="THUMP"/>
    <property type="match status" value="1"/>
</dbReference>
<comment type="function">
    <text evidence="12 19">Catalyzes the ATP-dependent transfer of a sulfur to tRNA to produce 4-thiouridine in position 8 of tRNAs, which functions as a near-UV photosensor. Also catalyzes the transfer of sulfur to the sulfur carrier protein ThiS, forming ThiS-thiocarboxylate. This is a step in the synthesis of thiazole, in the thiamine biosynthesis pathway. The sulfur is donated as persulfide by IscS.</text>
</comment>
<feature type="domain" description="THUMP" evidence="20">
    <location>
        <begin position="60"/>
        <end position="165"/>
    </location>
</feature>
<keyword evidence="8 19" id="KW-0694">RNA-binding</keyword>
<dbReference type="HAMAP" id="MF_00021">
    <property type="entry name" value="ThiI"/>
    <property type="match status" value="1"/>
</dbReference>
<reference evidence="21 22" key="1">
    <citation type="submission" date="2019-08" db="EMBL/GenBank/DDBJ databases">
        <title>Bacillus genomes from the desert of Cuatro Cienegas, Coahuila.</title>
        <authorList>
            <person name="Olmedo-Alvarez G."/>
        </authorList>
    </citation>
    <scope>NUCLEOTIDE SEQUENCE [LARGE SCALE GENOMIC DNA]</scope>
    <source>
        <strain evidence="21 22">CH128b_4D</strain>
    </source>
</reference>
<dbReference type="PANTHER" id="PTHR43209:SF1">
    <property type="entry name" value="TRNA SULFURTRANSFERASE"/>
    <property type="match status" value="1"/>
</dbReference>
<comment type="caution">
    <text evidence="21">The sequence shown here is derived from an EMBL/GenBank/DDBJ whole genome shotgun (WGS) entry which is preliminary data.</text>
</comment>
<dbReference type="InterPro" id="IPR014729">
    <property type="entry name" value="Rossmann-like_a/b/a_fold"/>
</dbReference>
<gene>
    <name evidence="19 21" type="primary">thiI</name>
    <name evidence="21" type="ORF">FZC84_17195</name>
</gene>
<comment type="pathway">
    <text evidence="2 19">Cofactor biosynthesis; thiamine diphosphate biosynthesis.</text>
</comment>
<comment type="similarity">
    <text evidence="13 19">Belongs to the ThiI family.</text>
</comment>
<dbReference type="AlphaFoldDB" id="A0A5D4M7P2"/>
<feature type="binding site" evidence="19">
    <location>
        <begin position="208"/>
        <end position="209"/>
    </location>
    <ligand>
        <name>ATP</name>
        <dbReference type="ChEBI" id="CHEBI:30616"/>
    </ligand>
</feature>
<feature type="binding site" evidence="19">
    <location>
        <position position="265"/>
    </location>
    <ligand>
        <name>ATP</name>
        <dbReference type="ChEBI" id="CHEBI:30616"/>
    </ligand>
</feature>
<evidence type="ECO:0000256" key="1">
    <source>
        <dbReference type="ARBA" id="ARBA00004496"/>
    </source>
</evidence>
<dbReference type="InterPro" id="IPR050102">
    <property type="entry name" value="tRNA_sulfurtransferase_ThiI"/>
</dbReference>
<keyword evidence="4 19" id="KW-0820">tRNA-binding</keyword>
<dbReference type="InterPro" id="IPR004114">
    <property type="entry name" value="THUMP_dom"/>
</dbReference>
<keyword evidence="7 19" id="KW-0067">ATP-binding</keyword>